<keyword evidence="1" id="KW-1133">Transmembrane helix</keyword>
<dbReference type="AlphaFoldDB" id="U1GYU5"/>
<name>U1GYU5_TRESO</name>
<feature type="transmembrane region" description="Helical" evidence="1">
    <location>
        <begin position="6"/>
        <end position="29"/>
    </location>
</feature>
<keyword evidence="1" id="KW-0812">Transmembrane</keyword>
<evidence type="ECO:0000256" key="1">
    <source>
        <dbReference type="SAM" id="Phobius"/>
    </source>
</evidence>
<protein>
    <submittedName>
        <fullName evidence="2">Uncharacterized protein</fullName>
    </submittedName>
</protein>
<proteinExistence type="predicted"/>
<dbReference type="STRING" id="1125725.HMPREF1325_1339"/>
<evidence type="ECO:0000313" key="2">
    <source>
        <dbReference type="EMBL" id="ERF61714.1"/>
    </source>
</evidence>
<comment type="caution">
    <text evidence="2">The sequence shown here is derived from an EMBL/GenBank/DDBJ whole genome shotgun (WGS) entry which is preliminary data.</text>
</comment>
<evidence type="ECO:0000313" key="3">
    <source>
        <dbReference type="Proteomes" id="UP000016412"/>
    </source>
</evidence>
<accession>U1GYU5</accession>
<reference evidence="2 3" key="1">
    <citation type="submission" date="2013-08" db="EMBL/GenBank/DDBJ databases">
        <authorList>
            <person name="Durkin A.S."/>
            <person name="Haft D.R."/>
            <person name="McCorrison J."/>
            <person name="Torralba M."/>
            <person name="Gillis M."/>
            <person name="Haft D.H."/>
            <person name="Methe B."/>
            <person name="Sutton G."/>
            <person name="Nelson K.E."/>
        </authorList>
    </citation>
    <scope>NUCLEOTIDE SEQUENCE [LARGE SCALE GENOMIC DNA]</scope>
    <source>
        <strain evidence="2 3">VPI DR56BR1116</strain>
    </source>
</reference>
<gene>
    <name evidence="2" type="ORF">HMPREF1325_1339</name>
</gene>
<sequence length="42" mass="4611">MDVFLSIAFLVICGAVGALIGGLPVYLFFRLLSRELKKRGLL</sequence>
<keyword evidence="1" id="KW-0472">Membrane</keyword>
<dbReference type="EMBL" id="AUZJ01000005">
    <property type="protein sequence ID" value="ERF61714.1"/>
    <property type="molecule type" value="Genomic_DNA"/>
</dbReference>
<dbReference type="PATRIC" id="fig|1125725.3.peg.223"/>
<dbReference type="Proteomes" id="UP000016412">
    <property type="component" value="Unassembled WGS sequence"/>
</dbReference>
<organism evidence="2 3">
    <name type="scientific">Treponema socranskii subsp. socranskii VPI DR56BR1116 = ATCC 35536</name>
    <dbReference type="NCBI Taxonomy" id="1125725"/>
    <lineage>
        <taxon>Bacteria</taxon>
        <taxon>Pseudomonadati</taxon>
        <taxon>Spirochaetota</taxon>
        <taxon>Spirochaetia</taxon>
        <taxon>Spirochaetales</taxon>
        <taxon>Treponemataceae</taxon>
        <taxon>Treponema</taxon>
    </lineage>
</organism>